<comment type="caution">
    <text evidence="15">The sequence shown here is derived from an EMBL/GenBank/DDBJ whole genome shotgun (WGS) entry which is preliminary data.</text>
</comment>
<dbReference type="AlphaFoldDB" id="A0A918UHP9"/>
<feature type="domain" description="TonB-dependent receptor-like beta-barrel" evidence="13">
    <location>
        <begin position="182"/>
        <end position="604"/>
    </location>
</feature>
<reference evidence="15" key="2">
    <citation type="submission" date="2020-09" db="EMBL/GenBank/DDBJ databases">
        <authorList>
            <person name="Sun Q."/>
            <person name="Kim S."/>
        </authorList>
    </citation>
    <scope>NUCLEOTIDE SEQUENCE</scope>
    <source>
        <strain evidence="15">KCTC 32255</strain>
    </source>
</reference>
<keyword evidence="3 10" id="KW-1134">Transmembrane beta strand</keyword>
<evidence type="ECO:0000256" key="12">
    <source>
        <dbReference type="SAM" id="SignalP"/>
    </source>
</evidence>
<organism evidence="15 16">
    <name type="scientific">Novosphingobium colocasiae</name>
    <dbReference type="NCBI Taxonomy" id="1256513"/>
    <lineage>
        <taxon>Bacteria</taxon>
        <taxon>Pseudomonadati</taxon>
        <taxon>Pseudomonadota</taxon>
        <taxon>Alphaproteobacteria</taxon>
        <taxon>Sphingomonadales</taxon>
        <taxon>Sphingomonadaceae</taxon>
        <taxon>Novosphingobium</taxon>
    </lineage>
</organism>
<dbReference type="GO" id="GO:0015889">
    <property type="term" value="P:cobalamin transport"/>
    <property type="evidence" value="ECO:0007669"/>
    <property type="project" value="TreeGrafter"/>
</dbReference>
<feature type="domain" description="TonB-dependent receptor plug" evidence="14">
    <location>
        <begin position="52"/>
        <end position="156"/>
    </location>
</feature>
<dbReference type="InterPro" id="IPR036942">
    <property type="entry name" value="Beta-barrel_TonB_sf"/>
</dbReference>
<protein>
    <submittedName>
        <fullName evidence="15">Ligand-gated channel</fullName>
    </submittedName>
</protein>
<keyword evidence="9 10" id="KW-0998">Cell outer membrane</keyword>
<dbReference type="Pfam" id="PF07715">
    <property type="entry name" value="Plug"/>
    <property type="match status" value="1"/>
</dbReference>
<sequence>MRKYLYFITTALAVSSPAFAQDNQAVPAADAVRDDLITVVATGGATRVDWAGQAISVIGDAEVRSVQGTDLTRVLERLPGITISRNGGLGATTSLFVRGANSQQLLVMVDGIRVADVAAPGGGYDFGGLSSGGIGKVELLRGSNSVIWGSEAIGGVLALTSRDIDGVQAGIEYGSRDSVDAQVDGGVVGDRYAINLNGGYSRTDGISQFGGGSERDGYRQWRVGGRAHVDLTPELTARVVGRYSDGRTDIDGYPAPAYVFADDPEYQKSREIGALAGLRYSGEALTLDASYQLSDTRRRYYDPTFSPEPNYETQGQTRRAQLAGSYDILPALRLDFGADHEWSRFDVSFEERRRANLSSGHAMLGWYSEAVTVAAGLRYDDHSRFGDAWTFGANGSVALVGELRARASYGEGFKVPTLYQLFSDYGNDKLHPERSRSYDAGLEWGDRNGALFAAVTGFRRDSRNLIDYVSCFSTSNPLCDDGGYGFYDNVGKARATGVEVELGAQVSPALRGRASYTYVKTTNRTAGDPNQGNDLARRPRNAITVSLDWTSPWGLVLGGDIRMVSDAYDNASNATQIDGWATGTIRASLPLGEHFELFGRVENVTDSHYEVVSGYGTAGRSAFAGVRVKM</sequence>
<dbReference type="CDD" id="cd01347">
    <property type="entry name" value="ligand_gated_channel"/>
    <property type="match status" value="1"/>
</dbReference>
<dbReference type="InterPro" id="IPR000531">
    <property type="entry name" value="Beta-barrel_TonB"/>
</dbReference>
<evidence type="ECO:0000256" key="2">
    <source>
        <dbReference type="ARBA" id="ARBA00022448"/>
    </source>
</evidence>
<evidence type="ECO:0000256" key="11">
    <source>
        <dbReference type="RuleBase" id="RU003357"/>
    </source>
</evidence>
<evidence type="ECO:0000256" key="3">
    <source>
        <dbReference type="ARBA" id="ARBA00022452"/>
    </source>
</evidence>
<dbReference type="Pfam" id="PF00593">
    <property type="entry name" value="TonB_dep_Rec_b-barrel"/>
    <property type="match status" value="1"/>
</dbReference>
<dbReference type="InterPro" id="IPR012910">
    <property type="entry name" value="Plug_dom"/>
</dbReference>
<keyword evidence="5 12" id="KW-0732">Signal</keyword>
<feature type="signal peptide" evidence="12">
    <location>
        <begin position="1"/>
        <end position="20"/>
    </location>
</feature>
<dbReference type="PROSITE" id="PS52016">
    <property type="entry name" value="TONB_DEPENDENT_REC_3"/>
    <property type="match status" value="1"/>
</dbReference>
<evidence type="ECO:0000256" key="10">
    <source>
        <dbReference type="PROSITE-ProRule" id="PRU01360"/>
    </source>
</evidence>
<keyword evidence="2 10" id="KW-0813">Transport</keyword>
<dbReference type="Proteomes" id="UP000648075">
    <property type="component" value="Unassembled WGS sequence"/>
</dbReference>
<accession>A0A918UHP9</accession>
<evidence type="ECO:0000313" key="15">
    <source>
        <dbReference type="EMBL" id="GGZ09704.1"/>
    </source>
</evidence>
<keyword evidence="6" id="KW-0406">Ion transport</keyword>
<dbReference type="Gene3D" id="2.170.130.10">
    <property type="entry name" value="TonB-dependent receptor, plug domain"/>
    <property type="match status" value="1"/>
</dbReference>
<keyword evidence="4 10" id="KW-0812">Transmembrane</keyword>
<reference evidence="15" key="1">
    <citation type="journal article" date="2014" name="Int. J. Syst. Evol. Microbiol.">
        <title>Complete genome sequence of Corynebacterium casei LMG S-19264T (=DSM 44701T), isolated from a smear-ripened cheese.</title>
        <authorList>
            <consortium name="US DOE Joint Genome Institute (JGI-PGF)"/>
            <person name="Walter F."/>
            <person name="Albersmeier A."/>
            <person name="Kalinowski J."/>
            <person name="Ruckert C."/>
        </authorList>
    </citation>
    <scope>NUCLEOTIDE SEQUENCE</scope>
    <source>
        <strain evidence="15">KCTC 32255</strain>
    </source>
</reference>
<evidence type="ECO:0000256" key="9">
    <source>
        <dbReference type="ARBA" id="ARBA00023237"/>
    </source>
</evidence>
<name>A0A918UHP9_9SPHN</name>
<evidence type="ECO:0000256" key="5">
    <source>
        <dbReference type="ARBA" id="ARBA00022729"/>
    </source>
</evidence>
<comment type="subcellular location">
    <subcellularLocation>
        <location evidence="1 10">Cell outer membrane</location>
        <topology evidence="1 10">Multi-pass membrane protein</topology>
    </subcellularLocation>
</comment>
<feature type="chain" id="PRO_5037252704" evidence="12">
    <location>
        <begin position="21"/>
        <end position="630"/>
    </location>
</feature>
<evidence type="ECO:0000259" key="13">
    <source>
        <dbReference type="Pfam" id="PF00593"/>
    </source>
</evidence>
<dbReference type="GO" id="GO:0009279">
    <property type="term" value="C:cell outer membrane"/>
    <property type="evidence" value="ECO:0007669"/>
    <property type="project" value="UniProtKB-SubCell"/>
</dbReference>
<comment type="similarity">
    <text evidence="10 11">Belongs to the TonB-dependent receptor family.</text>
</comment>
<evidence type="ECO:0000256" key="6">
    <source>
        <dbReference type="ARBA" id="ARBA00023065"/>
    </source>
</evidence>
<dbReference type="Gene3D" id="2.40.170.20">
    <property type="entry name" value="TonB-dependent receptor, beta-barrel domain"/>
    <property type="match status" value="1"/>
</dbReference>
<keyword evidence="16" id="KW-1185">Reference proteome</keyword>
<dbReference type="InterPro" id="IPR037066">
    <property type="entry name" value="Plug_dom_sf"/>
</dbReference>
<keyword evidence="7 11" id="KW-0798">TonB box</keyword>
<evidence type="ECO:0000259" key="14">
    <source>
        <dbReference type="Pfam" id="PF07715"/>
    </source>
</evidence>
<evidence type="ECO:0000256" key="4">
    <source>
        <dbReference type="ARBA" id="ARBA00022692"/>
    </source>
</evidence>
<dbReference type="InterPro" id="IPR039426">
    <property type="entry name" value="TonB-dep_rcpt-like"/>
</dbReference>
<evidence type="ECO:0000256" key="8">
    <source>
        <dbReference type="ARBA" id="ARBA00023136"/>
    </source>
</evidence>
<dbReference type="PANTHER" id="PTHR30069">
    <property type="entry name" value="TONB-DEPENDENT OUTER MEMBRANE RECEPTOR"/>
    <property type="match status" value="1"/>
</dbReference>
<dbReference type="PANTHER" id="PTHR30069:SF53">
    <property type="entry name" value="COLICIN I RECEPTOR-RELATED"/>
    <property type="match status" value="1"/>
</dbReference>
<evidence type="ECO:0000313" key="16">
    <source>
        <dbReference type="Proteomes" id="UP000648075"/>
    </source>
</evidence>
<dbReference type="RefSeq" id="WP_189621627.1">
    <property type="nucleotide sequence ID" value="NZ_BMZA01000010.1"/>
</dbReference>
<gene>
    <name evidence="15" type="ORF">GCM10011614_25850</name>
</gene>
<proteinExistence type="inferred from homology"/>
<keyword evidence="8 10" id="KW-0472">Membrane</keyword>
<dbReference type="SUPFAM" id="SSF56935">
    <property type="entry name" value="Porins"/>
    <property type="match status" value="1"/>
</dbReference>
<evidence type="ECO:0000256" key="1">
    <source>
        <dbReference type="ARBA" id="ARBA00004571"/>
    </source>
</evidence>
<dbReference type="EMBL" id="BMZA01000010">
    <property type="protein sequence ID" value="GGZ09704.1"/>
    <property type="molecule type" value="Genomic_DNA"/>
</dbReference>
<evidence type="ECO:0000256" key="7">
    <source>
        <dbReference type="ARBA" id="ARBA00023077"/>
    </source>
</evidence>
<dbReference type="GO" id="GO:0006811">
    <property type="term" value="P:monoatomic ion transport"/>
    <property type="evidence" value="ECO:0007669"/>
    <property type="project" value="UniProtKB-KW"/>
</dbReference>